<protein>
    <recommendedName>
        <fullName evidence="1">ATP-dependent Clp protease adapter protein ClpS</fullName>
    </recommendedName>
</protein>
<accession>A0ABP7LFD0</accession>
<proteinExistence type="inferred from homology"/>
<dbReference type="InterPro" id="IPR014719">
    <property type="entry name" value="Ribosomal_bL12_C/ClpS-like"/>
</dbReference>
<keyword evidence="5" id="KW-1185">Reference proteome</keyword>
<dbReference type="PANTHER" id="PTHR33473:SF19">
    <property type="entry name" value="ATP-DEPENDENT CLP PROTEASE ADAPTER PROTEIN CLPS"/>
    <property type="match status" value="1"/>
</dbReference>
<dbReference type="RefSeq" id="WP_344703093.1">
    <property type="nucleotide sequence ID" value="NZ_BAAAZT010000030.1"/>
</dbReference>
<evidence type="ECO:0000313" key="4">
    <source>
        <dbReference type="EMBL" id="GAA3900849.1"/>
    </source>
</evidence>
<comment type="function">
    <text evidence="1">Involved in the modulation of the specificity of the ClpAP-mediated ATP-dependent protein degradation.</text>
</comment>
<evidence type="ECO:0000256" key="1">
    <source>
        <dbReference type="HAMAP-Rule" id="MF_00302"/>
    </source>
</evidence>
<dbReference type="Gene3D" id="3.30.1390.10">
    <property type="match status" value="1"/>
</dbReference>
<sequence length="121" mass="13523">MLTFCVNRPPQTGMTRPASPEGDDAVSVAPADPALARPPMYQVVLHNDDYTPMDFVIEVLQHFFYLDSEAAIEIMLTVHHRGKASCGLFTRDVAETKSRQVNDYARECEHPLMSDIQAADE</sequence>
<dbReference type="Proteomes" id="UP001500133">
    <property type="component" value="Unassembled WGS sequence"/>
</dbReference>
<dbReference type="Pfam" id="PF02617">
    <property type="entry name" value="ClpS"/>
    <property type="match status" value="1"/>
</dbReference>
<dbReference type="GO" id="GO:0008233">
    <property type="term" value="F:peptidase activity"/>
    <property type="evidence" value="ECO:0007669"/>
    <property type="project" value="UniProtKB-KW"/>
</dbReference>
<dbReference type="SUPFAM" id="SSF54736">
    <property type="entry name" value="ClpS-like"/>
    <property type="match status" value="1"/>
</dbReference>
<name>A0ABP7LFD0_9GAMM</name>
<evidence type="ECO:0000256" key="2">
    <source>
        <dbReference type="SAM" id="MobiDB-lite"/>
    </source>
</evidence>
<dbReference type="PANTHER" id="PTHR33473">
    <property type="entry name" value="ATP-DEPENDENT CLP PROTEASE ADAPTER PROTEIN CLPS1, CHLOROPLASTIC"/>
    <property type="match status" value="1"/>
</dbReference>
<reference evidence="5" key="1">
    <citation type="journal article" date="2019" name="Int. J. Syst. Evol. Microbiol.">
        <title>The Global Catalogue of Microorganisms (GCM) 10K type strain sequencing project: providing services to taxonomists for standard genome sequencing and annotation.</title>
        <authorList>
            <consortium name="The Broad Institute Genomics Platform"/>
            <consortium name="The Broad Institute Genome Sequencing Center for Infectious Disease"/>
            <person name="Wu L."/>
            <person name="Ma J."/>
        </authorList>
    </citation>
    <scope>NUCLEOTIDE SEQUENCE [LARGE SCALE GENOMIC DNA]</scope>
    <source>
        <strain evidence="5">JCM 16914</strain>
    </source>
</reference>
<dbReference type="InterPro" id="IPR003769">
    <property type="entry name" value="ClpS_core"/>
</dbReference>
<comment type="similarity">
    <text evidence="1">Belongs to the ClpS family.</text>
</comment>
<comment type="subunit">
    <text evidence="1">Binds to the N-terminal domain of the chaperone ClpA.</text>
</comment>
<gene>
    <name evidence="1 4" type="primary">clpS</name>
    <name evidence="4" type="ORF">GCM10022228_09320</name>
</gene>
<keyword evidence="4" id="KW-0645">Protease</keyword>
<dbReference type="HAMAP" id="MF_00302">
    <property type="entry name" value="ClpS"/>
    <property type="match status" value="1"/>
</dbReference>
<feature type="region of interest" description="Disordered" evidence="2">
    <location>
        <begin position="1"/>
        <end position="31"/>
    </location>
</feature>
<dbReference type="GO" id="GO:0006508">
    <property type="term" value="P:proteolysis"/>
    <property type="evidence" value="ECO:0007669"/>
    <property type="project" value="UniProtKB-KW"/>
</dbReference>
<organism evidence="4 5">
    <name type="scientific">Halomonas cibimaris</name>
    <dbReference type="NCBI Taxonomy" id="657012"/>
    <lineage>
        <taxon>Bacteria</taxon>
        <taxon>Pseudomonadati</taxon>
        <taxon>Pseudomonadota</taxon>
        <taxon>Gammaproteobacteria</taxon>
        <taxon>Oceanospirillales</taxon>
        <taxon>Halomonadaceae</taxon>
        <taxon>Halomonas</taxon>
    </lineage>
</organism>
<keyword evidence="4" id="KW-0378">Hydrolase</keyword>
<dbReference type="NCBIfam" id="NF000672">
    <property type="entry name" value="PRK00033.1-5"/>
    <property type="match status" value="1"/>
</dbReference>
<comment type="caution">
    <text evidence="4">The sequence shown here is derived from an EMBL/GenBank/DDBJ whole genome shotgun (WGS) entry which is preliminary data.</text>
</comment>
<evidence type="ECO:0000259" key="3">
    <source>
        <dbReference type="Pfam" id="PF02617"/>
    </source>
</evidence>
<dbReference type="EMBL" id="BAAAZT010000030">
    <property type="protein sequence ID" value="GAA3900849.1"/>
    <property type="molecule type" value="Genomic_DNA"/>
</dbReference>
<evidence type="ECO:0000313" key="5">
    <source>
        <dbReference type="Proteomes" id="UP001500133"/>
    </source>
</evidence>
<dbReference type="InterPro" id="IPR022935">
    <property type="entry name" value="ClpS"/>
</dbReference>
<feature type="domain" description="Adaptor protein ClpS core" evidence="3">
    <location>
        <begin position="37"/>
        <end position="113"/>
    </location>
</feature>